<feature type="domain" description="Flagellar hook-associated protein 2 C-terminal" evidence="7">
    <location>
        <begin position="224"/>
        <end position="399"/>
    </location>
</feature>
<dbReference type="PANTHER" id="PTHR30288">
    <property type="entry name" value="FLAGELLAR CAP/ASSEMBLY PROTEIN FLID"/>
    <property type="match status" value="1"/>
</dbReference>
<evidence type="ECO:0000259" key="7">
    <source>
        <dbReference type="Pfam" id="PF07195"/>
    </source>
</evidence>
<accession>A0ABT7DY76</accession>
<dbReference type="RefSeq" id="WP_284101325.1">
    <property type="nucleotide sequence ID" value="NZ_JARRAF010000014.1"/>
</dbReference>
<dbReference type="Pfam" id="PF07195">
    <property type="entry name" value="FliD_C"/>
    <property type="match status" value="1"/>
</dbReference>
<evidence type="ECO:0000256" key="1">
    <source>
        <dbReference type="ARBA" id="ARBA00009764"/>
    </source>
</evidence>
<organism evidence="8 9">
    <name type="scientific">Parachitinimonas caeni</name>
    <dbReference type="NCBI Taxonomy" id="3031301"/>
    <lineage>
        <taxon>Bacteria</taxon>
        <taxon>Pseudomonadati</taxon>
        <taxon>Pseudomonadota</taxon>
        <taxon>Betaproteobacteria</taxon>
        <taxon>Neisseriales</taxon>
        <taxon>Chitinibacteraceae</taxon>
        <taxon>Parachitinimonas</taxon>
    </lineage>
</organism>
<dbReference type="InterPro" id="IPR003481">
    <property type="entry name" value="FliD_N"/>
</dbReference>
<keyword evidence="8" id="KW-0282">Flagellum</keyword>
<comment type="caution">
    <text evidence="8">The sequence shown here is derived from an EMBL/GenBank/DDBJ whole genome shotgun (WGS) entry which is preliminary data.</text>
</comment>
<dbReference type="Proteomes" id="UP001172778">
    <property type="component" value="Unassembled WGS sequence"/>
</dbReference>
<comment type="similarity">
    <text evidence="1 5">Belongs to the FliD family.</text>
</comment>
<dbReference type="InterPro" id="IPR040026">
    <property type="entry name" value="FliD"/>
</dbReference>
<keyword evidence="4 5" id="KW-0975">Bacterial flagellum</keyword>
<evidence type="ECO:0000313" key="9">
    <source>
        <dbReference type="Proteomes" id="UP001172778"/>
    </source>
</evidence>
<reference evidence="8" key="1">
    <citation type="submission" date="2023-03" db="EMBL/GenBank/DDBJ databases">
        <title>Chitinimonas shenzhenensis gen. nov., sp. nov., a novel member of family Burkholderiaceae isolated from activated sludge collected in Shen Zhen, China.</title>
        <authorList>
            <person name="Wang X."/>
        </authorList>
    </citation>
    <scope>NUCLEOTIDE SEQUENCE</scope>
    <source>
        <strain evidence="8">DQS-5</strain>
    </source>
</reference>
<proteinExistence type="inferred from homology"/>
<sequence>MTISLLDAVIDRQLTARGLSAPNNAATPPSTPDPYAAPTDKLITLSGYGQLLSAASRFSDTLASTASSSNTISSSSADVATGVATSGAASASYSLNVTQIAKARTVDSAAVVADPSAVLYAGGAFSIQFGSYNYGTQTFTAGPADPVSINVTNGSLNGIASAINSAGAGVTASVKQDGFGYRLSIASNQTGAASYFKISATDNDPLSSFQNSLQQLGLYESQVAQDAIYSIGGVSSTNASNTNLQLADKATFNILKAGTTTLTVSPDSSGFLGAAQALVANYNAAIGTAASLTGTGGALNGDAVGGQFATDLRAAAVATYANPGSTLTTLSSIGITPTSGSSTSTLSIDATALQTAFNSDKLGATNFLSTLAQGLKTVVTGYTNTSGGTILNQAKTVQQGVLSTILSGQPPAGVATLPKGIQELLLQRSLSTGSVVPSLPTISVFA</sequence>
<evidence type="ECO:0000256" key="3">
    <source>
        <dbReference type="ARBA" id="ARBA00023054"/>
    </source>
</evidence>
<evidence type="ECO:0000259" key="6">
    <source>
        <dbReference type="Pfam" id="PF02465"/>
    </source>
</evidence>
<comment type="function">
    <text evidence="5">Required for morphogenesis and for the elongation of the flagellar filament by facilitating polymerization of the flagellin monomers at the tip of growing filament. Forms a capping structure, which prevents flagellin subunits (transported through the central channel of the flagellum) from leaking out without polymerization at the distal end.</text>
</comment>
<dbReference type="Pfam" id="PF02465">
    <property type="entry name" value="FliD_N"/>
    <property type="match status" value="1"/>
</dbReference>
<evidence type="ECO:0000256" key="5">
    <source>
        <dbReference type="RuleBase" id="RU362066"/>
    </source>
</evidence>
<keyword evidence="9" id="KW-1185">Reference proteome</keyword>
<feature type="domain" description="Flagellar hook-associated protein 2 N-terminal" evidence="6">
    <location>
        <begin position="45"/>
        <end position="103"/>
    </location>
</feature>
<evidence type="ECO:0000256" key="2">
    <source>
        <dbReference type="ARBA" id="ARBA00011255"/>
    </source>
</evidence>
<dbReference type="EMBL" id="JARRAF010000014">
    <property type="protein sequence ID" value="MDK2125013.1"/>
    <property type="molecule type" value="Genomic_DNA"/>
</dbReference>
<gene>
    <name evidence="8" type="primary">fliD</name>
    <name evidence="8" type="ORF">PZA18_13240</name>
</gene>
<dbReference type="PANTHER" id="PTHR30288:SF0">
    <property type="entry name" value="FLAGELLAR HOOK-ASSOCIATED PROTEIN 2"/>
    <property type="match status" value="1"/>
</dbReference>
<evidence type="ECO:0000313" key="8">
    <source>
        <dbReference type="EMBL" id="MDK2125013.1"/>
    </source>
</evidence>
<protein>
    <recommendedName>
        <fullName evidence="5">Flagellar hook-associated protein 2</fullName>
        <shortName evidence="5">HAP2</shortName>
    </recommendedName>
    <alternativeName>
        <fullName evidence="5">Flagellar cap protein</fullName>
    </alternativeName>
</protein>
<comment type="subcellular location">
    <subcellularLocation>
        <location evidence="5">Secreted</location>
    </subcellularLocation>
    <subcellularLocation>
        <location evidence="5">Bacterial flagellum</location>
    </subcellularLocation>
</comment>
<dbReference type="InterPro" id="IPR010809">
    <property type="entry name" value="FliD_C"/>
</dbReference>
<comment type="subunit">
    <text evidence="2 5">Homopentamer.</text>
</comment>
<keyword evidence="8" id="KW-0969">Cilium</keyword>
<name>A0ABT7DY76_9NEIS</name>
<keyword evidence="3" id="KW-0175">Coiled coil</keyword>
<keyword evidence="5" id="KW-0964">Secreted</keyword>
<keyword evidence="8" id="KW-0966">Cell projection</keyword>
<evidence type="ECO:0000256" key="4">
    <source>
        <dbReference type="ARBA" id="ARBA00023143"/>
    </source>
</evidence>